<dbReference type="PROSITE" id="PS00028">
    <property type="entry name" value="ZINC_FINGER_C2H2_1"/>
    <property type="match status" value="2"/>
</dbReference>
<sequence length="412" mass="45771">MASLPSPVVPHVDPAGLSIPSAYRAQLHAESHHRSNPFRGHQQQQQQQQQPPHPQRLSDDPRPSPSPTTSASDAALDSSRPMPPPPASTAPTVMSHYTTTPSFSSASTFSQTFSPPAGPVFPASPDSALRTTSPRHSPSHHRVTPHDQYWQAQAQQHQQHQHQQQAAQQAYNPSPLYRYEVAEDVNDHYAQQQHYYYPAQFYQHSTSPSPITPPAPQMTAQERRRAKEILKARRHVCPMCDKRFNRPSSLSTHMSVHTGAKPYQCNREGCGRRFSVSSNLRRHERTHDMRGSRNSKTADISSPRTPARQPAPQLQLQQTPQTPHPASPATTTTTTAAAGMFAPQYQYVYQSAYPQQVEYGMWHGAGGLRQYAITRRDSVAPTSAVVQPTTPPTPPQPILMPQPTKSNSLMLS</sequence>
<evidence type="ECO:0000256" key="7">
    <source>
        <dbReference type="ARBA" id="ARBA00023125"/>
    </source>
</evidence>
<feature type="compositionally biased region" description="Low complexity" evidence="11">
    <location>
        <begin position="89"/>
        <end position="115"/>
    </location>
</feature>
<dbReference type="Proteomes" id="UP000827549">
    <property type="component" value="Chromosome 7"/>
</dbReference>
<feature type="region of interest" description="Disordered" evidence="11">
    <location>
        <begin position="150"/>
        <end position="169"/>
    </location>
</feature>
<dbReference type="FunFam" id="3.30.160.60:FF:001102">
    <property type="entry name" value="Transcription factor IIIA"/>
    <property type="match status" value="1"/>
</dbReference>
<evidence type="ECO:0000313" key="13">
    <source>
        <dbReference type="EMBL" id="WOO86149.1"/>
    </source>
</evidence>
<keyword evidence="3" id="KW-0677">Repeat</keyword>
<keyword evidence="9" id="KW-0539">Nucleus</keyword>
<feature type="compositionally biased region" description="Pro residues" evidence="11">
    <location>
        <begin position="389"/>
        <end position="400"/>
    </location>
</feature>
<evidence type="ECO:0000256" key="9">
    <source>
        <dbReference type="ARBA" id="ARBA00023242"/>
    </source>
</evidence>
<evidence type="ECO:0000313" key="14">
    <source>
        <dbReference type="Proteomes" id="UP000827549"/>
    </source>
</evidence>
<dbReference type="Gene3D" id="3.30.160.60">
    <property type="entry name" value="Classic Zinc Finger"/>
    <property type="match status" value="2"/>
</dbReference>
<protein>
    <submittedName>
        <fullName evidence="13">Zinc finger protein 42</fullName>
    </submittedName>
</protein>
<evidence type="ECO:0000256" key="4">
    <source>
        <dbReference type="ARBA" id="ARBA00022771"/>
    </source>
</evidence>
<evidence type="ECO:0000256" key="8">
    <source>
        <dbReference type="ARBA" id="ARBA00023163"/>
    </source>
</evidence>
<feature type="domain" description="C2H2-type" evidence="12">
    <location>
        <begin position="235"/>
        <end position="262"/>
    </location>
</feature>
<organism evidence="13 14">
    <name type="scientific">Vanrija pseudolonga</name>
    <dbReference type="NCBI Taxonomy" id="143232"/>
    <lineage>
        <taxon>Eukaryota</taxon>
        <taxon>Fungi</taxon>
        <taxon>Dikarya</taxon>
        <taxon>Basidiomycota</taxon>
        <taxon>Agaricomycotina</taxon>
        <taxon>Tremellomycetes</taxon>
        <taxon>Trichosporonales</taxon>
        <taxon>Trichosporonaceae</taxon>
        <taxon>Vanrija</taxon>
    </lineage>
</organism>
<evidence type="ECO:0000256" key="1">
    <source>
        <dbReference type="ARBA" id="ARBA00004123"/>
    </source>
</evidence>
<dbReference type="RefSeq" id="XP_062632175.1">
    <property type="nucleotide sequence ID" value="XM_062776191.1"/>
</dbReference>
<evidence type="ECO:0000256" key="11">
    <source>
        <dbReference type="SAM" id="MobiDB-lite"/>
    </source>
</evidence>
<dbReference type="Pfam" id="PF00096">
    <property type="entry name" value="zf-C2H2"/>
    <property type="match status" value="2"/>
</dbReference>
<dbReference type="SMART" id="SM00355">
    <property type="entry name" value="ZnF_C2H2"/>
    <property type="match status" value="2"/>
</dbReference>
<feature type="domain" description="C2H2-type" evidence="12">
    <location>
        <begin position="263"/>
        <end position="292"/>
    </location>
</feature>
<keyword evidence="8" id="KW-0804">Transcription</keyword>
<keyword evidence="6" id="KW-0805">Transcription regulation</keyword>
<feature type="region of interest" description="Disordered" evidence="11">
    <location>
        <begin position="382"/>
        <end position="412"/>
    </location>
</feature>
<keyword evidence="7" id="KW-0238">DNA-binding</keyword>
<dbReference type="PANTHER" id="PTHR16515:SF49">
    <property type="entry name" value="GASTRULA ZINC FINGER PROTEIN XLCGF49.1-LIKE-RELATED"/>
    <property type="match status" value="1"/>
</dbReference>
<evidence type="ECO:0000256" key="2">
    <source>
        <dbReference type="ARBA" id="ARBA00022723"/>
    </source>
</evidence>
<dbReference type="FunFam" id="3.30.160.60:FF:001228">
    <property type="entry name" value="Zinc finger protein 236"/>
    <property type="match status" value="1"/>
</dbReference>
<keyword evidence="14" id="KW-1185">Reference proteome</keyword>
<feature type="compositionally biased region" description="Low complexity" evidence="11">
    <location>
        <begin position="151"/>
        <end position="169"/>
    </location>
</feature>
<feature type="compositionally biased region" description="Low complexity" evidence="11">
    <location>
        <begin position="41"/>
        <end position="50"/>
    </location>
</feature>
<accession>A0AAF0YJ11</accession>
<dbReference type="PROSITE" id="PS50157">
    <property type="entry name" value="ZINC_FINGER_C2H2_2"/>
    <property type="match status" value="2"/>
</dbReference>
<dbReference type="GeneID" id="87812798"/>
<gene>
    <name evidence="13" type="primary">Zfp42</name>
    <name evidence="13" type="ORF">LOC62_07G009637</name>
</gene>
<dbReference type="AlphaFoldDB" id="A0AAF0YJ11"/>
<evidence type="ECO:0000256" key="10">
    <source>
        <dbReference type="PROSITE-ProRule" id="PRU00042"/>
    </source>
</evidence>
<dbReference type="PANTHER" id="PTHR16515">
    <property type="entry name" value="PR DOMAIN ZINC FINGER PROTEIN"/>
    <property type="match status" value="1"/>
</dbReference>
<evidence type="ECO:0000256" key="6">
    <source>
        <dbReference type="ARBA" id="ARBA00023015"/>
    </source>
</evidence>
<dbReference type="InterPro" id="IPR036236">
    <property type="entry name" value="Znf_C2H2_sf"/>
</dbReference>
<feature type="compositionally biased region" description="Low complexity" evidence="11">
    <location>
        <begin position="303"/>
        <end position="321"/>
    </location>
</feature>
<dbReference type="GO" id="GO:0008270">
    <property type="term" value="F:zinc ion binding"/>
    <property type="evidence" value="ECO:0007669"/>
    <property type="project" value="UniProtKB-KW"/>
</dbReference>
<feature type="region of interest" description="Disordered" evidence="11">
    <location>
        <begin position="1"/>
        <end position="145"/>
    </location>
</feature>
<dbReference type="GO" id="GO:0010468">
    <property type="term" value="P:regulation of gene expression"/>
    <property type="evidence" value="ECO:0007669"/>
    <property type="project" value="TreeGrafter"/>
</dbReference>
<dbReference type="GO" id="GO:0003677">
    <property type="term" value="F:DNA binding"/>
    <property type="evidence" value="ECO:0007669"/>
    <property type="project" value="UniProtKB-KW"/>
</dbReference>
<evidence type="ECO:0000259" key="12">
    <source>
        <dbReference type="PROSITE" id="PS50157"/>
    </source>
</evidence>
<dbReference type="EMBL" id="CP086720">
    <property type="protein sequence ID" value="WOO86149.1"/>
    <property type="molecule type" value="Genomic_DNA"/>
</dbReference>
<dbReference type="InterPro" id="IPR050331">
    <property type="entry name" value="Zinc_finger"/>
</dbReference>
<keyword evidence="5" id="KW-0862">Zinc</keyword>
<evidence type="ECO:0000256" key="3">
    <source>
        <dbReference type="ARBA" id="ARBA00022737"/>
    </source>
</evidence>
<dbReference type="SUPFAM" id="SSF57667">
    <property type="entry name" value="beta-beta-alpha zinc fingers"/>
    <property type="match status" value="1"/>
</dbReference>
<dbReference type="GO" id="GO:0005634">
    <property type="term" value="C:nucleus"/>
    <property type="evidence" value="ECO:0007669"/>
    <property type="project" value="UniProtKB-SubCell"/>
</dbReference>
<dbReference type="InterPro" id="IPR013087">
    <property type="entry name" value="Znf_C2H2_type"/>
</dbReference>
<reference evidence="13" key="1">
    <citation type="submission" date="2023-10" db="EMBL/GenBank/DDBJ databases">
        <authorList>
            <person name="Noh H."/>
        </authorList>
    </citation>
    <scope>NUCLEOTIDE SEQUENCE</scope>
    <source>
        <strain evidence="13">DUCC4014</strain>
    </source>
</reference>
<comment type="subcellular location">
    <subcellularLocation>
        <location evidence="1">Nucleus</location>
    </subcellularLocation>
</comment>
<keyword evidence="2" id="KW-0479">Metal-binding</keyword>
<name>A0AAF0YJ11_9TREE</name>
<proteinExistence type="predicted"/>
<keyword evidence="4 10" id="KW-0863">Zinc-finger</keyword>
<feature type="compositionally biased region" description="Polar residues" evidence="11">
    <location>
        <begin position="292"/>
        <end position="302"/>
    </location>
</feature>
<feature type="compositionally biased region" description="Low complexity" evidence="11">
    <location>
        <begin position="67"/>
        <end position="80"/>
    </location>
</feature>
<feature type="region of interest" description="Disordered" evidence="11">
    <location>
        <begin position="276"/>
        <end position="331"/>
    </location>
</feature>
<evidence type="ECO:0000256" key="5">
    <source>
        <dbReference type="ARBA" id="ARBA00022833"/>
    </source>
</evidence>